<dbReference type="Gene3D" id="3.40.920.10">
    <property type="entry name" value="Pyruvate-ferredoxin oxidoreductase, PFOR, domain III"/>
    <property type="match status" value="1"/>
</dbReference>
<reference evidence="3" key="1">
    <citation type="submission" date="2011-05" db="EMBL/GenBank/DDBJ databases">
        <title>Complete sequence of Thermoanaerobacterium xylanolyticum LX-11.</title>
        <authorList>
            <consortium name="US DOE Joint Genome Institute"/>
            <person name="Lucas S."/>
            <person name="Han J."/>
            <person name="Lapidus A."/>
            <person name="Cheng J.-F."/>
            <person name="Goodwin L."/>
            <person name="Pitluck S."/>
            <person name="Peters L."/>
            <person name="Mikhailova N."/>
            <person name="Lu M."/>
            <person name="Han C."/>
            <person name="Tapia R."/>
            <person name="Land M."/>
            <person name="Hauser L."/>
            <person name="Kyrpides N."/>
            <person name="Ivanova N."/>
            <person name="Pagani I."/>
            <person name="Hemme C."/>
            <person name="Woyke T."/>
        </authorList>
    </citation>
    <scope>NUCLEOTIDE SEQUENCE</scope>
    <source>
        <strain evidence="3">LX-11</strain>
    </source>
</reference>
<dbReference type="Proteomes" id="UP000007239">
    <property type="component" value="Chromosome"/>
</dbReference>
<dbReference type="PANTHER" id="PTHR42730:SF1">
    <property type="entry name" value="2-OXOGLUTARATE SYNTHASE SUBUNIT KORC"/>
    <property type="match status" value="1"/>
</dbReference>
<evidence type="ECO:0000313" key="4">
    <source>
        <dbReference type="Proteomes" id="UP000007239"/>
    </source>
</evidence>
<sequence length="184" mass="19576">MMITKFEMRFAGTGGQGIILAGIILAEAALLDGKNSVETQSYGPEARGGASKSEVIISDDIIDYPKVQKPDILAVLSQKAYIMYKNDLKSDGIVVADNSIIANDNAVNKVFLLPIIETAKNDVGSLFTANIVLLGAVAELTRIVSKESLLKAIIQKVPKDTVKLNEKALEAGYSIAGNVLIKIG</sequence>
<dbReference type="AlphaFoldDB" id="F6BHP6"/>
<dbReference type="STRING" id="858215.Thexy_1615"/>
<dbReference type="InterPro" id="IPR002869">
    <property type="entry name" value="Pyrv_flavodox_OxRed_cen"/>
</dbReference>
<dbReference type="PANTHER" id="PTHR42730">
    <property type="entry name" value="2-OXOGLUTARATE SYNTHASE SUBUNIT KORC"/>
    <property type="match status" value="1"/>
</dbReference>
<evidence type="ECO:0000313" key="3">
    <source>
        <dbReference type="EMBL" id="AEF17645.1"/>
    </source>
</evidence>
<name>F6BHP6_THEXL</name>
<keyword evidence="1 3" id="KW-0560">Oxidoreductase</keyword>
<dbReference type="InterPro" id="IPR052554">
    <property type="entry name" value="2-oxoglutarate_synth_KorC"/>
</dbReference>
<dbReference type="HOGENOM" id="CLU_087284_0_0_9"/>
<dbReference type="KEGG" id="txy:Thexy_1615"/>
<keyword evidence="4" id="KW-1185">Reference proteome</keyword>
<dbReference type="InterPro" id="IPR019752">
    <property type="entry name" value="Pyrv/ketoisovalerate_OxRed_cat"/>
</dbReference>
<dbReference type="InterPro" id="IPR011894">
    <property type="entry name" value="PorC_KorC"/>
</dbReference>
<dbReference type="EC" id="1.2.7.3" evidence="3"/>
<evidence type="ECO:0000256" key="1">
    <source>
        <dbReference type="ARBA" id="ARBA00023002"/>
    </source>
</evidence>
<accession>F6BHP6</accession>
<evidence type="ECO:0000259" key="2">
    <source>
        <dbReference type="Pfam" id="PF01558"/>
    </source>
</evidence>
<dbReference type="NCBIfam" id="TIGR02175">
    <property type="entry name" value="PorC_KorC"/>
    <property type="match status" value="1"/>
</dbReference>
<proteinExistence type="predicted"/>
<dbReference type="Pfam" id="PF01558">
    <property type="entry name" value="POR"/>
    <property type="match status" value="1"/>
</dbReference>
<dbReference type="eggNOG" id="COG1014">
    <property type="taxonomic scope" value="Bacteria"/>
</dbReference>
<gene>
    <name evidence="3" type="ordered locus">Thexy_1615</name>
</gene>
<dbReference type="EMBL" id="CP002739">
    <property type="protein sequence ID" value="AEF17645.1"/>
    <property type="molecule type" value="Genomic_DNA"/>
</dbReference>
<dbReference type="SUPFAM" id="SSF53323">
    <property type="entry name" value="Pyruvate-ferredoxin oxidoreductase, PFOR, domain III"/>
    <property type="match status" value="1"/>
</dbReference>
<dbReference type="RefSeq" id="WP_013788381.1">
    <property type="nucleotide sequence ID" value="NC_015555.1"/>
</dbReference>
<organism evidence="3 4">
    <name type="scientific">Thermoanaerobacterium xylanolyticum (strain ATCC 49914 / DSM 7097 / LX-11)</name>
    <dbReference type="NCBI Taxonomy" id="858215"/>
    <lineage>
        <taxon>Bacteria</taxon>
        <taxon>Bacillati</taxon>
        <taxon>Bacillota</taxon>
        <taxon>Clostridia</taxon>
        <taxon>Thermoanaerobacterales</taxon>
        <taxon>Thermoanaerobacteraceae</taxon>
        <taxon>Thermoanaerobacterium</taxon>
    </lineage>
</organism>
<dbReference type="GO" id="GO:0047553">
    <property type="term" value="F:2-oxoglutarate synthase activity"/>
    <property type="evidence" value="ECO:0007669"/>
    <property type="project" value="UniProtKB-EC"/>
</dbReference>
<protein>
    <submittedName>
        <fullName evidence="3">Pyruvate/ketoisovalerate oxidoreductase, gamma subunit</fullName>
        <ecNumber evidence="3">1.2.7.3</ecNumber>
    </submittedName>
</protein>
<feature type="domain" description="Pyruvate/ketoisovalerate oxidoreductase catalytic" evidence="2">
    <location>
        <begin position="14"/>
        <end position="173"/>
    </location>
</feature>
<keyword evidence="3" id="KW-0670">Pyruvate</keyword>